<evidence type="ECO:0000256" key="1">
    <source>
        <dbReference type="ARBA" id="ARBA00004651"/>
    </source>
</evidence>
<feature type="transmembrane region" description="Helical" evidence="8">
    <location>
        <begin position="120"/>
        <end position="144"/>
    </location>
</feature>
<gene>
    <name evidence="11" type="ORF">KSP39_PZI001582</name>
</gene>
<evidence type="ECO:0000256" key="7">
    <source>
        <dbReference type="ARBA" id="ARBA00023136"/>
    </source>
</evidence>
<dbReference type="NCBIfam" id="TIGR01569">
    <property type="entry name" value="A_tha_TIGR01569"/>
    <property type="match status" value="1"/>
</dbReference>
<evidence type="ECO:0000256" key="8">
    <source>
        <dbReference type="RuleBase" id="RU361233"/>
    </source>
</evidence>
<feature type="transmembrane region" description="Helical" evidence="8">
    <location>
        <begin position="156"/>
        <end position="183"/>
    </location>
</feature>
<sequence>MNSGGATSSTTIDIGSTDAVTKGIAPPPPATKDVLPPPAAAPLPPPPPPRRRFLFSRFFRGDAKTPRGRKRGLAIFDFFLRLFAIAALVAAIASMGTDDETLPFVTFNFQFHANFADFPALLFFVIADAIALGYLVLSIPLSIACIIRPALACPRLFLLTFDLIAFALTVAGSSAAAAIVYLAHTGSSKANWLAFCIRFQDFCQQSSGAVIASLVGAAILLLIVALSALSLRRR</sequence>
<feature type="domain" description="Casparian strip membrane protein" evidence="10">
    <location>
        <begin position="71"/>
        <end position="218"/>
    </location>
</feature>
<evidence type="ECO:0000256" key="5">
    <source>
        <dbReference type="ARBA" id="ARBA00022692"/>
    </source>
</evidence>
<feature type="transmembrane region" description="Helical" evidence="8">
    <location>
        <begin position="73"/>
        <end position="93"/>
    </location>
</feature>
<organism evidence="11 12">
    <name type="scientific">Platanthera zijinensis</name>
    <dbReference type="NCBI Taxonomy" id="2320716"/>
    <lineage>
        <taxon>Eukaryota</taxon>
        <taxon>Viridiplantae</taxon>
        <taxon>Streptophyta</taxon>
        <taxon>Embryophyta</taxon>
        <taxon>Tracheophyta</taxon>
        <taxon>Spermatophyta</taxon>
        <taxon>Magnoliopsida</taxon>
        <taxon>Liliopsida</taxon>
        <taxon>Asparagales</taxon>
        <taxon>Orchidaceae</taxon>
        <taxon>Orchidoideae</taxon>
        <taxon>Orchideae</taxon>
        <taxon>Orchidinae</taxon>
        <taxon>Platanthera</taxon>
    </lineage>
</organism>
<dbReference type="PANTHER" id="PTHR36488:SF11">
    <property type="entry name" value="CASP-LIKE PROTEIN"/>
    <property type="match status" value="1"/>
</dbReference>
<feature type="compositionally biased region" description="Pro residues" evidence="9">
    <location>
        <begin position="25"/>
        <end position="48"/>
    </location>
</feature>
<keyword evidence="5 8" id="KW-0812">Transmembrane</keyword>
<dbReference type="GO" id="GO:0005886">
    <property type="term" value="C:plasma membrane"/>
    <property type="evidence" value="ECO:0007669"/>
    <property type="project" value="UniProtKB-SubCell"/>
</dbReference>
<feature type="compositionally biased region" description="Low complexity" evidence="9">
    <location>
        <begin position="1"/>
        <end position="19"/>
    </location>
</feature>
<reference evidence="11 12" key="1">
    <citation type="journal article" date="2022" name="Nat. Plants">
        <title>Genomes of leafy and leafless Platanthera orchids illuminate the evolution of mycoheterotrophy.</title>
        <authorList>
            <person name="Li M.H."/>
            <person name="Liu K.W."/>
            <person name="Li Z."/>
            <person name="Lu H.C."/>
            <person name="Ye Q.L."/>
            <person name="Zhang D."/>
            <person name="Wang J.Y."/>
            <person name="Li Y.F."/>
            <person name="Zhong Z.M."/>
            <person name="Liu X."/>
            <person name="Yu X."/>
            <person name="Liu D.K."/>
            <person name="Tu X.D."/>
            <person name="Liu B."/>
            <person name="Hao Y."/>
            <person name="Liao X.Y."/>
            <person name="Jiang Y.T."/>
            <person name="Sun W.H."/>
            <person name="Chen J."/>
            <person name="Chen Y.Q."/>
            <person name="Ai Y."/>
            <person name="Zhai J.W."/>
            <person name="Wu S.S."/>
            <person name="Zhou Z."/>
            <person name="Hsiao Y.Y."/>
            <person name="Wu W.L."/>
            <person name="Chen Y.Y."/>
            <person name="Lin Y.F."/>
            <person name="Hsu J.L."/>
            <person name="Li C.Y."/>
            <person name="Wang Z.W."/>
            <person name="Zhao X."/>
            <person name="Zhong W.Y."/>
            <person name="Ma X.K."/>
            <person name="Ma L."/>
            <person name="Huang J."/>
            <person name="Chen G.Z."/>
            <person name="Huang M.Z."/>
            <person name="Huang L."/>
            <person name="Peng D.H."/>
            <person name="Luo Y.B."/>
            <person name="Zou S.Q."/>
            <person name="Chen S.P."/>
            <person name="Lan S."/>
            <person name="Tsai W.C."/>
            <person name="Van de Peer Y."/>
            <person name="Liu Z.J."/>
        </authorList>
    </citation>
    <scope>NUCLEOTIDE SEQUENCE [LARGE SCALE GENOMIC DNA]</scope>
    <source>
        <strain evidence="11">Lor287</strain>
    </source>
</reference>
<evidence type="ECO:0000256" key="9">
    <source>
        <dbReference type="SAM" id="MobiDB-lite"/>
    </source>
</evidence>
<proteinExistence type="inferred from homology"/>
<keyword evidence="12" id="KW-1185">Reference proteome</keyword>
<name>A0AAP0C1E4_9ASPA</name>
<evidence type="ECO:0000256" key="6">
    <source>
        <dbReference type="ARBA" id="ARBA00022989"/>
    </source>
</evidence>
<evidence type="ECO:0000256" key="3">
    <source>
        <dbReference type="ARBA" id="ARBA00011489"/>
    </source>
</evidence>
<dbReference type="InterPro" id="IPR044173">
    <property type="entry name" value="CASPL"/>
</dbReference>
<evidence type="ECO:0000313" key="12">
    <source>
        <dbReference type="Proteomes" id="UP001418222"/>
    </source>
</evidence>
<evidence type="ECO:0000313" key="11">
    <source>
        <dbReference type="EMBL" id="KAK8957432.1"/>
    </source>
</evidence>
<accession>A0AAP0C1E4</accession>
<dbReference type="AlphaFoldDB" id="A0AAP0C1E4"/>
<dbReference type="InterPro" id="IPR006459">
    <property type="entry name" value="CASP/CASPL"/>
</dbReference>
<dbReference type="Pfam" id="PF04535">
    <property type="entry name" value="CASP_dom"/>
    <property type="match status" value="1"/>
</dbReference>
<dbReference type="Proteomes" id="UP001418222">
    <property type="component" value="Unassembled WGS sequence"/>
</dbReference>
<dbReference type="PANTHER" id="PTHR36488">
    <property type="entry name" value="CASP-LIKE PROTEIN 1U1"/>
    <property type="match status" value="1"/>
</dbReference>
<feature type="region of interest" description="Disordered" evidence="9">
    <location>
        <begin position="1"/>
        <end position="49"/>
    </location>
</feature>
<evidence type="ECO:0000256" key="2">
    <source>
        <dbReference type="ARBA" id="ARBA00007651"/>
    </source>
</evidence>
<keyword evidence="6 8" id="KW-1133">Transmembrane helix</keyword>
<dbReference type="EMBL" id="JBBWWQ010000001">
    <property type="protein sequence ID" value="KAK8957432.1"/>
    <property type="molecule type" value="Genomic_DNA"/>
</dbReference>
<dbReference type="InterPro" id="IPR006702">
    <property type="entry name" value="CASP_dom"/>
</dbReference>
<protein>
    <recommendedName>
        <fullName evidence="8">CASP-like protein</fullName>
    </recommendedName>
</protein>
<comment type="subunit">
    <text evidence="3 8">Homodimer and heterodimers.</text>
</comment>
<comment type="caution">
    <text evidence="11">The sequence shown here is derived from an EMBL/GenBank/DDBJ whole genome shotgun (WGS) entry which is preliminary data.</text>
</comment>
<keyword evidence="7 8" id="KW-0472">Membrane</keyword>
<comment type="subcellular location">
    <subcellularLocation>
        <location evidence="1 8">Cell membrane</location>
        <topology evidence="1 8">Multi-pass membrane protein</topology>
    </subcellularLocation>
</comment>
<evidence type="ECO:0000256" key="4">
    <source>
        <dbReference type="ARBA" id="ARBA00022475"/>
    </source>
</evidence>
<comment type="similarity">
    <text evidence="2 8">Belongs to the Casparian strip membrane proteins (CASP) family.</text>
</comment>
<keyword evidence="4 8" id="KW-1003">Cell membrane</keyword>
<feature type="transmembrane region" description="Helical" evidence="8">
    <location>
        <begin position="209"/>
        <end position="231"/>
    </location>
</feature>
<evidence type="ECO:0000259" key="10">
    <source>
        <dbReference type="Pfam" id="PF04535"/>
    </source>
</evidence>